<accession>A0A844W7M2</accession>
<keyword evidence="3" id="KW-1185">Reference proteome</keyword>
<dbReference type="NCBIfam" id="TIGR03863">
    <property type="entry name" value="PQQ_ABC_bind"/>
    <property type="match status" value="1"/>
</dbReference>
<dbReference type="EMBL" id="WNXQ01000001">
    <property type="protein sequence ID" value="MWB76428.1"/>
    <property type="molecule type" value="Genomic_DNA"/>
</dbReference>
<organism evidence="2 3">
    <name type="scientific">Pseudooceanicola pacificus</name>
    <dbReference type="NCBI Taxonomy" id="2676438"/>
    <lineage>
        <taxon>Bacteria</taxon>
        <taxon>Pseudomonadati</taxon>
        <taxon>Pseudomonadota</taxon>
        <taxon>Alphaproteobacteria</taxon>
        <taxon>Rhodobacterales</taxon>
        <taxon>Paracoccaceae</taxon>
        <taxon>Pseudooceanicola</taxon>
    </lineage>
</organism>
<gene>
    <name evidence="2" type="ORF">GLS40_00165</name>
</gene>
<proteinExistence type="predicted"/>
<dbReference type="InterPro" id="IPR028082">
    <property type="entry name" value="Peripla_BP_I"/>
</dbReference>
<dbReference type="RefSeq" id="WP_160380584.1">
    <property type="nucleotide sequence ID" value="NZ_WNXQ01000001.1"/>
</dbReference>
<dbReference type="Proteomes" id="UP000443843">
    <property type="component" value="Unassembled WGS sequence"/>
</dbReference>
<sequence>MWLRAGITTLLVLSAVAARAEVALHVIYLRQEVEHPPVLSNLDTVPEDLGLAGARLGLEDNRTTGRFLAHDYSMEEVSVPPGGDLIAPAREALSETAMLVLDAPAADVLRVADLPEAQGALIFSISAPEDALRAGDCRANVLHTLPSLAMRSDALMQFLVKRRWSDLAMVQGAHPEDQAWGAALAASAAKFGLKLRDTKTWAYDADMRRSAFSEGPLFTQELKDPDILLVADERHDFARYLAYNTWTPVPMAGSEGLRAEAWAPVVEQWGAAQLQSRFVKAAGRGMRPEDWAAWAAMRSLGEAVTRTGEAQADVLRAYLLSEDFELGGFKGRPLSYRPWNGQLRQPIPLTTERAMVAMAPLEGFLHRVNELDTLGADRAESACTAFGG</sequence>
<keyword evidence="1" id="KW-0732">Signal</keyword>
<reference evidence="2 3" key="1">
    <citation type="submission" date="2019-11" db="EMBL/GenBank/DDBJ databases">
        <title>Pseudooceanicola pacifica sp. nov., isolated from deep-sea sediment of the Pacific Ocean.</title>
        <authorList>
            <person name="Lyu L."/>
        </authorList>
    </citation>
    <scope>NUCLEOTIDE SEQUENCE [LARGE SCALE GENOMIC DNA]</scope>
    <source>
        <strain evidence="2 3">216_PA32_1</strain>
    </source>
</reference>
<comment type="caution">
    <text evidence="2">The sequence shown here is derived from an EMBL/GenBank/DDBJ whole genome shotgun (WGS) entry which is preliminary data.</text>
</comment>
<evidence type="ECO:0000256" key="1">
    <source>
        <dbReference type="SAM" id="SignalP"/>
    </source>
</evidence>
<protein>
    <submittedName>
        <fullName evidence="2">Branched-chain amino acid ABC transporter substrate-binding protein</fullName>
    </submittedName>
</protein>
<evidence type="ECO:0000313" key="2">
    <source>
        <dbReference type="EMBL" id="MWB76428.1"/>
    </source>
</evidence>
<dbReference type="SUPFAM" id="SSF53822">
    <property type="entry name" value="Periplasmic binding protein-like I"/>
    <property type="match status" value="1"/>
</dbReference>
<dbReference type="InterPro" id="IPR022478">
    <property type="entry name" value="ABC_transptr_sub-bd_PQQ"/>
</dbReference>
<feature type="chain" id="PRO_5032374790" evidence="1">
    <location>
        <begin position="21"/>
        <end position="388"/>
    </location>
</feature>
<feature type="signal peptide" evidence="1">
    <location>
        <begin position="1"/>
        <end position="20"/>
    </location>
</feature>
<evidence type="ECO:0000313" key="3">
    <source>
        <dbReference type="Proteomes" id="UP000443843"/>
    </source>
</evidence>
<name>A0A844W7M2_9RHOB</name>
<dbReference type="AlphaFoldDB" id="A0A844W7M2"/>